<evidence type="ECO:0000313" key="2">
    <source>
        <dbReference type="Proteomes" id="UP000571950"/>
    </source>
</evidence>
<comment type="caution">
    <text evidence="1">The sequence shown here is derived from an EMBL/GenBank/DDBJ whole genome shotgun (WGS) entry which is preliminary data.</text>
</comment>
<dbReference type="RefSeq" id="WP_188073604.1">
    <property type="nucleotide sequence ID" value="NZ_BSPS01000069.1"/>
</dbReference>
<proteinExistence type="predicted"/>
<evidence type="ECO:0000313" key="1">
    <source>
        <dbReference type="EMBL" id="MBB3928321.1"/>
    </source>
</evidence>
<evidence type="ECO:0008006" key="3">
    <source>
        <dbReference type="Google" id="ProtNLM"/>
    </source>
</evidence>
<protein>
    <recommendedName>
        <fullName evidence="3">DUF2163 domain-containing protein</fullName>
    </recommendedName>
</protein>
<accession>A0A7W6BJQ9</accession>
<reference evidence="1 2" key="1">
    <citation type="submission" date="2020-08" db="EMBL/GenBank/DDBJ databases">
        <title>Genomic Encyclopedia of Type Strains, Phase IV (KMG-IV): sequencing the most valuable type-strain genomes for metagenomic binning, comparative biology and taxonomic classification.</title>
        <authorList>
            <person name="Goeker M."/>
        </authorList>
    </citation>
    <scope>NUCLEOTIDE SEQUENCE [LARGE SCALE GENOMIC DNA]</scope>
    <source>
        <strain evidence="1 2">DSM 26189</strain>
    </source>
</reference>
<organism evidence="1 2">
    <name type="scientific">Sphingobium jiangsuense</name>
    <dbReference type="NCBI Taxonomy" id="870476"/>
    <lineage>
        <taxon>Bacteria</taxon>
        <taxon>Pseudomonadati</taxon>
        <taxon>Pseudomonadota</taxon>
        <taxon>Alphaproteobacteria</taxon>
        <taxon>Sphingomonadales</taxon>
        <taxon>Sphingomonadaceae</taxon>
        <taxon>Sphingobium</taxon>
    </lineage>
</organism>
<dbReference type="Proteomes" id="UP000571950">
    <property type="component" value="Unassembled WGS sequence"/>
</dbReference>
<dbReference type="EMBL" id="JACIDT010000022">
    <property type="protein sequence ID" value="MBB3928321.1"/>
    <property type="molecule type" value="Genomic_DNA"/>
</dbReference>
<keyword evidence="2" id="KW-1185">Reference proteome</keyword>
<gene>
    <name evidence="1" type="ORF">GGR43_004065</name>
</gene>
<sequence length="221" mass="23463">MDAALQAALSQPVVWLFGAIRIDMGGIGGRLSPLCLLDGAGQLTINGETYVGADDFFGAIDSIDVISEADGEEAPEIRLSLLPPSTSAAAQLASPLMQGREVRVMVGAIDPTTGLTIGQPEIKFLGEIDVPTLSVSEGQRSLEFTVVSAFERLFEVEDGVRAQDGWHQSIWPGEKGLEYMTGTDKNLYWGARPPAASGQVGWKQYAMANAWGASASLLAHQ</sequence>
<dbReference type="AlphaFoldDB" id="A0A7W6BJQ9"/>
<name>A0A7W6BJQ9_9SPHN</name>